<dbReference type="Proteomes" id="UP000799444">
    <property type="component" value="Unassembled WGS sequence"/>
</dbReference>
<feature type="compositionally biased region" description="Basic and acidic residues" evidence="1">
    <location>
        <begin position="1"/>
        <end position="10"/>
    </location>
</feature>
<evidence type="ECO:0000313" key="3">
    <source>
        <dbReference type="Proteomes" id="UP000799444"/>
    </source>
</evidence>
<dbReference type="EMBL" id="ML996105">
    <property type="protein sequence ID" value="KAF2739124.1"/>
    <property type="molecule type" value="Genomic_DNA"/>
</dbReference>
<sequence length="312" mass="34153">MKEKRRHDPGPKTGSLAGGRTNKSHMVVDPEARHDRPEWITDGAKLKQPSLSLFGVKAASLNETHSLDDMRQWLPHSSTSEHYSAPFQSPFSRQQSPKPVKPSSSFTQPPSIPRRTTSTSGLPPSNFPRRTITRSRSLPLSNALPVRAPAARPSPKNTRPPPLSIPGPYPLLPSSFSKIKADALGSAPNLLPLSKQVITEERPSEDLGHRQNAVFVAGRACPKGAHEPKDLGVTKRTHVKANRQKAGGLTKKESVLRRSVRALTCGFLSMPMGNSKGKSKMKEALKSNGDGGAMEKPARYWPRLEITKRNSR</sequence>
<name>A0A9P4V5T8_9PLEO</name>
<comment type="caution">
    <text evidence="2">The sequence shown here is derived from an EMBL/GenBank/DDBJ whole genome shotgun (WGS) entry which is preliminary data.</text>
</comment>
<feature type="region of interest" description="Disordered" evidence="1">
    <location>
        <begin position="1"/>
        <end position="47"/>
    </location>
</feature>
<protein>
    <submittedName>
        <fullName evidence="2">Uncharacterized protein</fullName>
    </submittedName>
</protein>
<dbReference type="AlphaFoldDB" id="A0A9P4V5T8"/>
<feature type="compositionally biased region" description="Basic and acidic residues" evidence="1">
    <location>
        <begin position="26"/>
        <end position="39"/>
    </location>
</feature>
<feature type="region of interest" description="Disordered" evidence="1">
    <location>
        <begin position="78"/>
        <end position="169"/>
    </location>
</feature>
<evidence type="ECO:0000313" key="2">
    <source>
        <dbReference type="EMBL" id="KAF2739124.1"/>
    </source>
</evidence>
<feature type="compositionally biased region" description="Pro residues" evidence="1">
    <location>
        <begin position="158"/>
        <end position="169"/>
    </location>
</feature>
<feature type="region of interest" description="Disordered" evidence="1">
    <location>
        <begin position="271"/>
        <end position="300"/>
    </location>
</feature>
<feature type="compositionally biased region" description="Low complexity" evidence="1">
    <location>
        <begin position="92"/>
        <end position="105"/>
    </location>
</feature>
<feature type="compositionally biased region" description="Polar residues" evidence="1">
    <location>
        <begin position="106"/>
        <end position="123"/>
    </location>
</feature>
<evidence type="ECO:0000256" key="1">
    <source>
        <dbReference type="SAM" id="MobiDB-lite"/>
    </source>
</evidence>
<gene>
    <name evidence="2" type="ORF">EJ04DRAFT_559932</name>
</gene>
<reference evidence="2" key="1">
    <citation type="journal article" date="2020" name="Stud. Mycol.">
        <title>101 Dothideomycetes genomes: a test case for predicting lifestyles and emergence of pathogens.</title>
        <authorList>
            <person name="Haridas S."/>
            <person name="Albert R."/>
            <person name="Binder M."/>
            <person name="Bloem J."/>
            <person name="Labutti K."/>
            <person name="Salamov A."/>
            <person name="Andreopoulos B."/>
            <person name="Baker S."/>
            <person name="Barry K."/>
            <person name="Bills G."/>
            <person name="Bluhm B."/>
            <person name="Cannon C."/>
            <person name="Castanera R."/>
            <person name="Culley D."/>
            <person name="Daum C."/>
            <person name="Ezra D."/>
            <person name="Gonzalez J."/>
            <person name="Henrissat B."/>
            <person name="Kuo A."/>
            <person name="Liang C."/>
            <person name="Lipzen A."/>
            <person name="Lutzoni F."/>
            <person name="Magnuson J."/>
            <person name="Mondo S."/>
            <person name="Nolan M."/>
            <person name="Ohm R."/>
            <person name="Pangilinan J."/>
            <person name="Park H.-J."/>
            <person name="Ramirez L."/>
            <person name="Alfaro M."/>
            <person name="Sun H."/>
            <person name="Tritt A."/>
            <person name="Yoshinaga Y."/>
            <person name="Zwiers L.-H."/>
            <person name="Turgeon B."/>
            <person name="Goodwin S."/>
            <person name="Spatafora J."/>
            <person name="Crous P."/>
            <person name="Grigoriev I."/>
        </authorList>
    </citation>
    <scope>NUCLEOTIDE SEQUENCE</scope>
    <source>
        <strain evidence="2">CBS 125425</strain>
    </source>
</reference>
<accession>A0A9P4V5T8</accession>
<keyword evidence="3" id="KW-1185">Reference proteome</keyword>
<proteinExistence type="predicted"/>
<feature type="compositionally biased region" description="Polar residues" evidence="1">
    <location>
        <begin position="78"/>
        <end position="91"/>
    </location>
</feature>
<organism evidence="2 3">
    <name type="scientific">Polyplosphaeria fusca</name>
    <dbReference type="NCBI Taxonomy" id="682080"/>
    <lineage>
        <taxon>Eukaryota</taxon>
        <taxon>Fungi</taxon>
        <taxon>Dikarya</taxon>
        <taxon>Ascomycota</taxon>
        <taxon>Pezizomycotina</taxon>
        <taxon>Dothideomycetes</taxon>
        <taxon>Pleosporomycetidae</taxon>
        <taxon>Pleosporales</taxon>
        <taxon>Tetraplosphaeriaceae</taxon>
        <taxon>Polyplosphaeria</taxon>
    </lineage>
</organism>